<sequence length="248" mass="25568">MSIFEPFSLTGQVALITGATRGIGRAIAEHFVMAGAHVFVTGRDLAAAEELVETIGNAQALPLDVTDEASVKSAIMSVRKASGRLDVLVNNAGVMYPGMISTSAAADLDKMMNINIKGAFLCAQLASRLMAAKKSGSIVNIASIMGREGAVGFSSYSATKAAVIGMTRAMAKELAPHNVRVNAIAPGFIETDLTASITGEARDKALADIGMGRFGTARDVAQAAQFLASPASEYVTGQVLGVDGAMQV</sequence>
<accession>A0ABX7FGX8</accession>
<dbReference type="InterPro" id="IPR002347">
    <property type="entry name" value="SDR_fam"/>
</dbReference>
<dbReference type="PROSITE" id="PS00061">
    <property type="entry name" value="ADH_SHORT"/>
    <property type="match status" value="1"/>
</dbReference>
<evidence type="ECO:0000313" key="5">
    <source>
        <dbReference type="Proteomes" id="UP000596387"/>
    </source>
</evidence>
<comment type="similarity">
    <text evidence="1">Belongs to the short-chain dehydrogenases/reductases (SDR) family.</text>
</comment>
<dbReference type="Proteomes" id="UP000596387">
    <property type="component" value="Plasmid p-SCP1"/>
</dbReference>
<name>A0ABX7FGX8_9RHOB</name>
<keyword evidence="2 4" id="KW-0560">Oxidoreductase</keyword>
<reference evidence="4 5" key="1">
    <citation type="submission" date="2019-12" db="EMBL/GenBank/DDBJ databases">
        <title>Complete Genome Sequence of a Quorum-Sensing Bacterium,Rhodobacteraceae bacterium C31, Isolated from a marine microalgae symbiotic bacteria.</title>
        <authorList>
            <person name="Zhang Y."/>
        </authorList>
    </citation>
    <scope>NUCLEOTIDE SEQUENCE [LARGE SCALE GENOMIC DNA]</scope>
    <source>
        <strain evidence="4 5">C31</strain>
        <plasmid evidence="4 5">p-SCP1</plasmid>
    </source>
</reference>
<dbReference type="SMART" id="SM00822">
    <property type="entry name" value="PKS_KR"/>
    <property type="match status" value="1"/>
</dbReference>
<dbReference type="NCBIfam" id="NF005559">
    <property type="entry name" value="PRK07231.1"/>
    <property type="match status" value="1"/>
</dbReference>
<protein>
    <submittedName>
        <fullName evidence="4">Glucose 1-dehydrogenase</fullName>
        <ecNumber evidence="4">1.1.1.47</ecNumber>
    </submittedName>
</protein>
<dbReference type="PANTHER" id="PTHR42760">
    <property type="entry name" value="SHORT-CHAIN DEHYDROGENASES/REDUCTASES FAMILY MEMBER"/>
    <property type="match status" value="1"/>
</dbReference>
<evidence type="ECO:0000259" key="3">
    <source>
        <dbReference type="SMART" id="SM00822"/>
    </source>
</evidence>
<dbReference type="EC" id="1.1.1.47" evidence="4"/>
<proteinExistence type="inferred from homology"/>
<geneLocation type="plasmid" evidence="4 5">
    <name>p-SCP1</name>
</geneLocation>
<dbReference type="InterPro" id="IPR057326">
    <property type="entry name" value="KR_dom"/>
</dbReference>
<dbReference type="PRINTS" id="PR00081">
    <property type="entry name" value="GDHRDH"/>
</dbReference>
<evidence type="ECO:0000256" key="2">
    <source>
        <dbReference type="ARBA" id="ARBA00023002"/>
    </source>
</evidence>
<organism evidence="4 5">
    <name type="scientific">Ponticoccus alexandrii</name>
    <dbReference type="NCBI Taxonomy" id="1943633"/>
    <lineage>
        <taxon>Bacteria</taxon>
        <taxon>Pseudomonadati</taxon>
        <taxon>Pseudomonadota</taxon>
        <taxon>Alphaproteobacteria</taxon>
        <taxon>Rhodobacterales</taxon>
        <taxon>Roseobacteraceae</taxon>
        <taxon>Ponticoccus</taxon>
    </lineage>
</organism>
<dbReference type="PRINTS" id="PR00080">
    <property type="entry name" value="SDRFAMILY"/>
</dbReference>
<dbReference type="NCBIfam" id="NF009466">
    <property type="entry name" value="PRK12826.1-2"/>
    <property type="match status" value="1"/>
</dbReference>
<keyword evidence="5" id="KW-1185">Reference proteome</keyword>
<dbReference type="GO" id="GO:0047936">
    <property type="term" value="F:glucose 1-dehydrogenase [NAD(P)+] activity"/>
    <property type="evidence" value="ECO:0007669"/>
    <property type="project" value="UniProtKB-EC"/>
</dbReference>
<dbReference type="PANTHER" id="PTHR42760:SF133">
    <property type="entry name" value="3-OXOACYL-[ACYL-CARRIER-PROTEIN] REDUCTASE"/>
    <property type="match status" value="1"/>
</dbReference>
<dbReference type="InterPro" id="IPR020904">
    <property type="entry name" value="Sc_DH/Rdtase_CS"/>
</dbReference>
<feature type="domain" description="Ketoreductase" evidence="3">
    <location>
        <begin position="12"/>
        <end position="187"/>
    </location>
</feature>
<evidence type="ECO:0000256" key="1">
    <source>
        <dbReference type="ARBA" id="ARBA00006484"/>
    </source>
</evidence>
<dbReference type="Gene3D" id="3.40.50.720">
    <property type="entry name" value="NAD(P)-binding Rossmann-like Domain"/>
    <property type="match status" value="1"/>
</dbReference>
<dbReference type="Pfam" id="PF13561">
    <property type="entry name" value="adh_short_C2"/>
    <property type="match status" value="1"/>
</dbReference>
<evidence type="ECO:0000313" key="4">
    <source>
        <dbReference type="EMBL" id="QRF68682.1"/>
    </source>
</evidence>
<dbReference type="EMBL" id="CP047167">
    <property type="protein sequence ID" value="QRF68682.1"/>
    <property type="molecule type" value="Genomic_DNA"/>
</dbReference>
<dbReference type="InterPro" id="IPR036291">
    <property type="entry name" value="NAD(P)-bd_dom_sf"/>
</dbReference>
<gene>
    <name evidence="4" type="ORF">GQA70_20100</name>
</gene>
<dbReference type="SUPFAM" id="SSF51735">
    <property type="entry name" value="NAD(P)-binding Rossmann-fold domains"/>
    <property type="match status" value="1"/>
</dbReference>
<keyword evidence="4" id="KW-0614">Plasmid</keyword>
<dbReference type="RefSeq" id="WP_023851625.1">
    <property type="nucleotide sequence ID" value="NZ_CP047167.1"/>
</dbReference>